<evidence type="ECO:0000313" key="2">
    <source>
        <dbReference type="Proteomes" id="UP000324222"/>
    </source>
</evidence>
<reference evidence="1 2" key="1">
    <citation type="submission" date="2019-05" db="EMBL/GenBank/DDBJ databases">
        <title>Another draft genome of Portunus trituberculatus and its Hox gene families provides insights of decapod evolution.</title>
        <authorList>
            <person name="Jeong J.-H."/>
            <person name="Song I."/>
            <person name="Kim S."/>
            <person name="Choi T."/>
            <person name="Kim D."/>
            <person name="Ryu S."/>
            <person name="Kim W."/>
        </authorList>
    </citation>
    <scope>NUCLEOTIDE SEQUENCE [LARGE SCALE GENOMIC DNA]</scope>
    <source>
        <tissue evidence="1">Muscle</tissue>
    </source>
</reference>
<comment type="caution">
    <text evidence="1">The sequence shown here is derived from an EMBL/GenBank/DDBJ whole genome shotgun (WGS) entry which is preliminary data.</text>
</comment>
<dbReference type="Proteomes" id="UP000324222">
    <property type="component" value="Unassembled WGS sequence"/>
</dbReference>
<dbReference type="AlphaFoldDB" id="A0A5B7HYK4"/>
<sequence length="85" mass="9536">MNMQCRPRGVRAAGYRARAPLRGAMAVEGSFYVRRGKKSCTASPCIYASQKKTRFLLFLPTRKSKGRCIEKKGEGAKSSLRETYD</sequence>
<organism evidence="1 2">
    <name type="scientific">Portunus trituberculatus</name>
    <name type="common">Swimming crab</name>
    <name type="synonym">Neptunus trituberculatus</name>
    <dbReference type="NCBI Taxonomy" id="210409"/>
    <lineage>
        <taxon>Eukaryota</taxon>
        <taxon>Metazoa</taxon>
        <taxon>Ecdysozoa</taxon>
        <taxon>Arthropoda</taxon>
        <taxon>Crustacea</taxon>
        <taxon>Multicrustacea</taxon>
        <taxon>Malacostraca</taxon>
        <taxon>Eumalacostraca</taxon>
        <taxon>Eucarida</taxon>
        <taxon>Decapoda</taxon>
        <taxon>Pleocyemata</taxon>
        <taxon>Brachyura</taxon>
        <taxon>Eubrachyura</taxon>
        <taxon>Portunoidea</taxon>
        <taxon>Portunidae</taxon>
        <taxon>Portuninae</taxon>
        <taxon>Portunus</taxon>
    </lineage>
</organism>
<accession>A0A5B7HYK4</accession>
<protein>
    <submittedName>
        <fullName evidence="1">Uncharacterized protein</fullName>
    </submittedName>
</protein>
<name>A0A5B7HYK4_PORTR</name>
<keyword evidence="2" id="KW-1185">Reference proteome</keyword>
<evidence type="ECO:0000313" key="1">
    <source>
        <dbReference type="EMBL" id="MPC77550.1"/>
    </source>
</evidence>
<gene>
    <name evidence="1" type="ORF">E2C01_072007</name>
</gene>
<proteinExistence type="predicted"/>
<dbReference type="EMBL" id="VSRR010046115">
    <property type="protein sequence ID" value="MPC77550.1"/>
    <property type="molecule type" value="Genomic_DNA"/>
</dbReference>